<evidence type="ECO:0000256" key="1">
    <source>
        <dbReference type="SAM" id="Phobius"/>
    </source>
</evidence>
<keyword evidence="1" id="KW-1133">Transmembrane helix</keyword>
<keyword evidence="4" id="KW-1185">Reference proteome</keyword>
<reference evidence="3 4" key="1">
    <citation type="journal article" date="2014" name="BMC Vet. Res.">
        <title>First report of Corynebacterium pseudotuberculosis from caseous lymphadenitis lesions in Black Alentejano pig (Sus scrofa domesticus).</title>
        <authorList>
            <person name="Oliveira M."/>
            <person name="Barroco C."/>
            <person name="Mottola C."/>
            <person name="Santos R."/>
            <person name="Lemsaddek A."/>
            <person name="Tavares L."/>
            <person name="Semedo-Lemsaddek T."/>
        </authorList>
    </citation>
    <scope>NUCLEOTIDE SEQUENCE [LARGE SCALE GENOMIC DNA]</scope>
    <source>
        <strain evidence="3 4">PO100/5</strain>
    </source>
</reference>
<dbReference type="KEGG" id="csil:CBE74_02130"/>
<name>A0A7Y4P9C1_9CORY</name>
<reference evidence="3 4" key="4">
    <citation type="journal article" date="2020" name="PLoS ONE">
        <title>Taxonomic classification of strain PO100/5 shows a broader geographic distribution and genetic markers of the recently described Corynebacterium silvaticum.</title>
        <authorList>
            <person name="Viana M.V.C."/>
            <person name="Profeta R."/>
            <person name="da Silva A.L."/>
            <person name="Hurtado R."/>
            <person name="Cerqueira J.C."/>
            <person name="Ribeiro B.F.S."/>
            <person name="Almeida M.O."/>
            <person name="Morais-Rodrigues F."/>
            <person name="Soares S.C."/>
            <person name="Oliveira M."/>
            <person name="Tavares L."/>
            <person name="Figueiredo H."/>
            <person name="Wattam A.R."/>
            <person name="Barh D."/>
            <person name="Ghosh P."/>
            <person name="Silva A."/>
            <person name="Azevedo V."/>
        </authorList>
    </citation>
    <scope>NUCLEOTIDE SEQUENCE [LARGE SCALE GENOMIC DNA]</scope>
    <source>
        <strain evidence="3 4">PO100/5</strain>
    </source>
</reference>
<dbReference type="AlphaFoldDB" id="A0A7Y4P9C1"/>
<feature type="transmembrane region" description="Helical" evidence="1">
    <location>
        <begin position="45"/>
        <end position="62"/>
    </location>
</feature>
<dbReference type="Pfam" id="PF21537">
    <property type="entry name" value="DUF1980_C"/>
    <property type="match status" value="1"/>
</dbReference>
<protein>
    <submittedName>
        <fullName evidence="3">TIGR03943 family protein</fullName>
    </submittedName>
</protein>
<dbReference type="PANTHER" id="PTHR40047">
    <property type="entry name" value="UPF0703 PROTEIN YCGQ"/>
    <property type="match status" value="1"/>
</dbReference>
<organism evidence="3 4">
    <name type="scientific">Corynebacterium silvaticum</name>
    <dbReference type="NCBI Taxonomy" id="2320431"/>
    <lineage>
        <taxon>Bacteria</taxon>
        <taxon>Bacillati</taxon>
        <taxon>Actinomycetota</taxon>
        <taxon>Actinomycetes</taxon>
        <taxon>Mycobacteriales</taxon>
        <taxon>Corynebacteriaceae</taxon>
        <taxon>Corynebacterium</taxon>
    </lineage>
</organism>
<evidence type="ECO:0000259" key="2">
    <source>
        <dbReference type="Pfam" id="PF21537"/>
    </source>
</evidence>
<keyword evidence="1" id="KW-0812">Transmembrane</keyword>
<reference evidence="3 4" key="2">
    <citation type="journal article" date="2020" name="Antonie Van Leeuwenhoek">
        <title>Phylogenomic characterisation of a novel corynebacterial species pathogenic to animals.</title>
        <authorList>
            <person name="Moller J."/>
            <person name="Musella L."/>
            <person name="Melnikov V."/>
            <person name="Geissdorfer W."/>
            <person name="Burkovski A."/>
            <person name="Sangal V."/>
        </authorList>
    </citation>
    <scope>NUCLEOTIDE SEQUENCE [LARGE SCALE GENOMIC DNA]</scope>
    <source>
        <strain evidence="3 4">PO100/5</strain>
    </source>
</reference>
<evidence type="ECO:0000313" key="3">
    <source>
        <dbReference type="EMBL" id="ARU45492.1"/>
    </source>
</evidence>
<accession>A0A7Y4P9C1</accession>
<dbReference type="InterPro" id="IPR052955">
    <property type="entry name" value="UPF0703_membrane_permease"/>
</dbReference>
<keyword evidence="1" id="KW-0472">Membrane</keyword>
<sequence length="241" mass="26177">MNIGQSHTESTKGVAVGAFVIAALGVLLLVESITGGINNYLQPAFRPWIVLSGVLLIGLGGWSSYSARRYPCSHSPMRATSWLLLVPVILVALCAPTALGAASLRYTAESTGTTTRKNSLDDLPMEPLRSYGTNELTMEELTARFLRSDSASMVGKTVAVTGFASRSVDGTWRISRYKIFCCAADAMAYTASLEGDADLIEDNWYEITAEVIPHSEKFNPQFPVLKIDHATQIPQPEKPYL</sequence>
<evidence type="ECO:0000313" key="4">
    <source>
        <dbReference type="Proteomes" id="UP000195652"/>
    </source>
</evidence>
<dbReference type="RefSeq" id="WP_087453371.1">
    <property type="nucleotide sequence ID" value="NZ_CP021417.2"/>
</dbReference>
<dbReference type="Proteomes" id="UP000195652">
    <property type="component" value="Chromosome"/>
</dbReference>
<dbReference type="OrthoDB" id="359029at2"/>
<dbReference type="InterPro" id="IPR015402">
    <property type="entry name" value="DUF1980"/>
</dbReference>
<reference evidence="3 4" key="3">
    <citation type="journal article" date="2020" name="Int. J. Syst. Evol. Microbiol.">
        <title>Corynebacterium silvaticum sp. nov., a unique group of NTTB corynebacteria in wild boar and roe deer.</title>
        <authorList>
            <person name="Dangel A."/>
            <person name="Berger A."/>
            <person name="Rau J."/>
            <person name="Eisenberg T."/>
            <person name="Kampfer P."/>
            <person name="Margos G."/>
            <person name="Contzen M."/>
            <person name="Busse H.J."/>
            <person name="Konrad R."/>
            <person name="Peters M."/>
            <person name="Sting R."/>
            <person name="Sing A."/>
        </authorList>
    </citation>
    <scope>NUCLEOTIDE SEQUENCE [LARGE SCALE GENOMIC DNA]</scope>
    <source>
        <strain evidence="3 4">PO100/5</strain>
    </source>
</reference>
<dbReference type="InterPro" id="IPR048447">
    <property type="entry name" value="DUF1980_C"/>
</dbReference>
<dbReference type="NCBIfam" id="TIGR03943">
    <property type="entry name" value="TIGR03943 family putative permease subunit"/>
    <property type="match status" value="1"/>
</dbReference>
<dbReference type="EMBL" id="CP021417">
    <property type="protein sequence ID" value="ARU45492.1"/>
    <property type="molecule type" value="Genomic_DNA"/>
</dbReference>
<gene>
    <name evidence="3" type="ORF">CBE74_02130</name>
</gene>
<dbReference type="PANTHER" id="PTHR40047:SF1">
    <property type="entry name" value="UPF0703 PROTEIN YCGQ"/>
    <property type="match status" value="1"/>
</dbReference>
<feature type="transmembrane region" description="Helical" evidence="1">
    <location>
        <begin position="12"/>
        <end position="33"/>
    </location>
</feature>
<feature type="transmembrane region" description="Helical" evidence="1">
    <location>
        <begin position="82"/>
        <end position="104"/>
    </location>
</feature>
<feature type="domain" description="DUF1980" evidence="2">
    <location>
        <begin position="149"/>
        <end position="240"/>
    </location>
</feature>
<dbReference type="GeneID" id="75007082"/>
<proteinExistence type="predicted"/>